<accession>A0AAP0QCY0</accession>
<name>A0AAP0QCY0_9ROSI</name>
<reference evidence="1 2" key="1">
    <citation type="submission" date="2024-05" db="EMBL/GenBank/DDBJ databases">
        <title>Haplotype-resolved chromosome-level genome assembly of Huyou (Citrus changshanensis).</title>
        <authorList>
            <person name="Miao C."/>
            <person name="Chen W."/>
            <person name="Wu Y."/>
            <person name="Wang L."/>
            <person name="Zhao S."/>
            <person name="Grierson D."/>
            <person name="Xu C."/>
            <person name="Chen K."/>
        </authorList>
    </citation>
    <scope>NUCLEOTIDE SEQUENCE [LARGE SCALE GENOMIC DNA]</scope>
    <source>
        <strain evidence="1">01-14</strain>
        <tissue evidence="1">Leaf</tissue>
    </source>
</reference>
<evidence type="ECO:0000313" key="2">
    <source>
        <dbReference type="Proteomes" id="UP001428341"/>
    </source>
</evidence>
<keyword evidence="2" id="KW-1185">Reference proteome</keyword>
<dbReference type="EMBL" id="JBCGBO010000024">
    <property type="protein sequence ID" value="KAK9182946.1"/>
    <property type="molecule type" value="Genomic_DNA"/>
</dbReference>
<dbReference type="Proteomes" id="UP001428341">
    <property type="component" value="Unassembled WGS sequence"/>
</dbReference>
<gene>
    <name evidence="1" type="ORF">WN944_026094</name>
</gene>
<evidence type="ECO:0000313" key="1">
    <source>
        <dbReference type="EMBL" id="KAK9182946.1"/>
    </source>
</evidence>
<comment type="caution">
    <text evidence="1">The sequence shown here is derived from an EMBL/GenBank/DDBJ whole genome shotgun (WGS) entry which is preliminary data.</text>
</comment>
<proteinExistence type="predicted"/>
<sequence>MEPDKLKVPVTKSREIIIVSSIGGGQICFSKESRTIFSYIHKVKGSIERIGNSEQSCFFHFILGLLGLYTTEKSSRRETIQPPRFMLDTNCVLVSIINLKF</sequence>
<protein>
    <submittedName>
        <fullName evidence="1">Uncharacterized protein</fullName>
    </submittedName>
</protein>
<dbReference type="AlphaFoldDB" id="A0AAP0QCY0"/>
<organism evidence="1 2">
    <name type="scientific">Citrus x changshan-huyou</name>
    <dbReference type="NCBI Taxonomy" id="2935761"/>
    <lineage>
        <taxon>Eukaryota</taxon>
        <taxon>Viridiplantae</taxon>
        <taxon>Streptophyta</taxon>
        <taxon>Embryophyta</taxon>
        <taxon>Tracheophyta</taxon>
        <taxon>Spermatophyta</taxon>
        <taxon>Magnoliopsida</taxon>
        <taxon>eudicotyledons</taxon>
        <taxon>Gunneridae</taxon>
        <taxon>Pentapetalae</taxon>
        <taxon>rosids</taxon>
        <taxon>malvids</taxon>
        <taxon>Sapindales</taxon>
        <taxon>Rutaceae</taxon>
        <taxon>Aurantioideae</taxon>
        <taxon>Citrus</taxon>
    </lineage>
</organism>